<name>A0ABP1G9D3_9CHLO</name>
<accession>A0ABP1G9D3</accession>
<evidence type="ECO:0000256" key="9">
    <source>
        <dbReference type="ARBA" id="ARBA00044451"/>
    </source>
</evidence>
<dbReference type="InterPro" id="IPR045025">
    <property type="entry name" value="HACL1-like"/>
</dbReference>
<evidence type="ECO:0000256" key="10">
    <source>
        <dbReference type="ARBA" id="ARBA00044454"/>
    </source>
</evidence>
<dbReference type="InterPro" id="IPR042099">
    <property type="entry name" value="ANL_N_sf"/>
</dbReference>
<dbReference type="Pfam" id="PF00205">
    <property type="entry name" value="TPP_enzyme_M"/>
    <property type="match status" value="1"/>
</dbReference>
<evidence type="ECO:0000256" key="2">
    <source>
        <dbReference type="ARBA" id="ARBA00006432"/>
    </source>
</evidence>
<dbReference type="InterPro" id="IPR012001">
    <property type="entry name" value="Thiamin_PyroP_enz_TPP-bd_dom"/>
</dbReference>
<dbReference type="InterPro" id="IPR025110">
    <property type="entry name" value="AMP-bd_C"/>
</dbReference>
<evidence type="ECO:0000259" key="17">
    <source>
        <dbReference type="Pfam" id="PF13193"/>
    </source>
</evidence>
<keyword evidence="5" id="KW-0479">Metal-binding</keyword>
<dbReference type="InterPro" id="IPR029061">
    <property type="entry name" value="THDP-binding"/>
</dbReference>
<dbReference type="PROSITE" id="PS00455">
    <property type="entry name" value="AMP_BINDING"/>
    <property type="match status" value="1"/>
</dbReference>
<dbReference type="Pfam" id="PF02776">
    <property type="entry name" value="TPP_enzyme_N"/>
    <property type="match status" value="1"/>
</dbReference>
<sequence>MDSPEAIRRAGIKTGDAVSIAETNTVEFVIAFIGITLARAVAAPLNPNYTEDEYTFYMEDASSKLLLVPATGSKQAEAAASRLNVPVASMQLEQQGGLKMVLSPKAQGLRLSTDGLQARLAQPPSADDVALFLHTSGTTSKPKGVPLTHANLAASLHNIAATYELTNRDRSLLVMPLFHVHGLMAGLLAPLLAHSAVIIPAGGRFSAKTFWKDACHFKATFYTAVPTMHQILLQRAAEDYPKDSPPPLRFIRSCSSSLAAPTLHKLEAAFKVPVLEAYAMTEASHQMTSNPLPKHGPHKPGTVGRAQGTVKVTILDEKNQELPTGKIGEVCIRGPNVTKGYINRPEANEEAFAGGWFHTGDQGFLDEEGYLTLTGRLKELINRGGEKISPLEVDSALLSHPLVTEAVSFGAPDEKYGETVAAAVVLSKRVEDEESTIADIKKAAASKLSKFKVPELIFITDKLPKGATGKIQRRHMPAAFLGDKNKKKAAGGSTDKKASGGGGKQPTVDKDSGGAGSNGFSIAAQALAALGIRHMYGVIGIPVTELASAAQAAGIRFIGFRNEQAAGYAAAACGFLTGVPGVLLTVSGPGAVHGIAGLSHAQINTWPMIMISGSSEQGEIGKGAFQELNQVQAVKPFTKYAGQAKSAAEIPAVLKAAVQAAVSGRPGASYVDIPSDVLMASASSGVSSEEGGENIANSLRQRAQASCGSVQQAADLLKQAQRPLVVIGKGAAYSQADAALRQLVDQTQLPFLATAMGRGVVPDTHAGSANAARSMALAKADVAIVFGARLNWQLHFGDPPKWSTDVKFILVDVEPSKRDADKAAVVLKGDAAAVAQQLSSALQGLDTGRCVQWRQQLAQKAVAAKHKLEERLAREAFPLDYSTALRVIRDALLGISPAPVVISEGANTMDNARVILEPAMEGRLRLDAATWGTMGVGLGYAIAAATTRPERLVVAVEGDSAFGFSGMECETIARYQLPIVVIVFNNGGIYGGDRRQPALQEAARVGATKGNFSADPVPTAFVTDARYQAIMEAFGGDAYAVSSAAELAAACRISFAARRPSLLNVAIDPFAGVESGNVHAFNQPSKL</sequence>
<dbReference type="InterPro" id="IPR012000">
    <property type="entry name" value="Thiamin_PyroP_enz_cen_dom"/>
</dbReference>
<evidence type="ECO:0000259" key="14">
    <source>
        <dbReference type="Pfam" id="PF00501"/>
    </source>
</evidence>
<keyword evidence="19" id="KW-1185">Reference proteome</keyword>
<dbReference type="EMBL" id="CAXHTA020000019">
    <property type="protein sequence ID" value="CAL5228846.1"/>
    <property type="molecule type" value="Genomic_DNA"/>
</dbReference>
<feature type="domain" description="Thiamine pyrophosphate enzyme central" evidence="13">
    <location>
        <begin position="710"/>
        <end position="838"/>
    </location>
</feature>
<evidence type="ECO:0000256" key="5">
    <source>
        <dbReference type="ARBA" id="ARBA00022723"/>
    </source>
</evidence>
<dbReference type="NCBIfam" id="NF006721">
    <property type="entry name" value="PRK09259.1"/>
    <property type="match status" value="1"/>
</dbReference>
<dbReference type="Gene3D" id="3.40.50.1220">
    <property type="entry name" value="TPP-binding domain"/>
    <property type="match status" value="1"/>
</dbReference>
<comment type="catalytic activity">
    <reaction evidence="10">
        <text>an (R)-2-hydroxy-long-chain-fatty acyl-CoA = a long-chain fatty aldehyde + formyl-CoA</text>
        <dbReference type="Rhea" id="RHEA:67444"/>
        <dbReference type="ChEBI" id="CHEBI:17176"/>
        <dbReference type="ChEBI" id="CHEBI:57376"/>
        <dbReference type="ChEBI" id="CHEBI:170012"/>
        <dbReference type="EC" id="4.1.2.63"/>
    </reaction>
    <physiologicalReaction direction="left-to-right" evidence="10">
        <dbReference type="Rhea" id="RHEA:67445"/>
    </physiologicalReaction>
</comment>
<evidence type="ECO:0000313" key="18">
    <source>
        <dbReference type="EMBL" id="CAL5228846.1"/>
    </source>
</evidence>
<comment type="caution">
    <text evidence="18">The sequence shown here is derived from an EMBL/GenBank/DDBJ whole genome shotgun (WGS) entry which is preliminary data.</text>
</comment>
<feature type="region of interest" description="Disordered" evidence="12">
    <location>
        <begin position="482"/>
        <end position="514"/>
    </location>
</feature>
<keyword evidence="6" id="KW-0460">Magnesium</keyword>
<dbReference type="Pfam" id="PF00501">
    <property type="entry name" value="AMP-binding"/>
    <property type="match status" value="1"/>
</dbReference>
<dbReference type="SUPFAM" id="SSF52518">
    <property type="entry name" value="Thiamin diphosphate-binding fold (THDP-binding)"/>
    <property type="match status" value="2"/>
</dbReference>
<dbReference type="CDD" id="cd02004">
    <property type="entry name" value="TPP_BZL_OCoD_HPCL"/>
    <property type="match status" value="1"/>
</dbReference>
<gene>
    <name evidence="18" type="primary">g12053</name>
    <name evidence="18" type="ORF">VP750_LOCUS10752</name>
</gene>
<evidence type="ECO:0000313" key="19">
    <source>
        <dbReference type="Proteomes" id="UP001497392"/>
    </source>
</evidence>
<feature type="domain" description="AMP-binding enzyme C-terminal" evidence="17">
    <location>
        <begin position="392"/>
        <end position="470"/>
    </location>
</feature>
<dbReference type="Pfam" id="PF13193">
    <property type="entry name" value="AMP-binding_C"/>
    <property type="match status" value="1"/>
</dbReference>
<keyword evidence="7" id="KW-0786">Thiamine pyrophosphate</keyword>
<dbReference type="InterPro" id="IPR045851">
    <property type="entry name" value="AMP-bd_C_sf"/>
</dbReference>
<organism evidence="18 19">
    <name type="scientific">Coccomyxa viridis</name>
    <dbReference type="NCBI Taxonomy" id="1274662"/>
    <lineage>
        <taxon>Eukaryota</taxon>
        <taxon>Viridiplantae</taxon>
        <taxon>Chlorophyta</taxon>
        <taxon>core chlorophytes</taxon>
        <taxon>Trebouxiophyceae</taxon>
        <taxon>Trebouxiophyceae incertae sedis</taxon>
        <taxon>Coccomyxaceae</taxon>
        <taxon>Coccomyxa</taxon>
    </lineage>
</organism>
<evidence type="ECO:0000259" key="16">
    <source>
        <dbReference type="Pfam" id="PF02776"/>
    </source>
</evidence>
<dbReference type="PANTHER" id="PTHR43710:SF2">
    <property type="entry name" value="2-HYDROXYACYL-COA LYASE 1"/>
    <property type="match status" value="1"/>
</dbReference>
<dbReference type="PANTHER" id="PTHR43710">
    <property type="entry name" value="2-HYDROXYACYL-COA LYASE"/>
    <property type="match status" value="1"/>
</dbReference>
<dbReference type="Gene3D" id="3.40.50.970">
    <property type="match status" value="2"/>
</dbReference>
<evidence type="ECO:0000256" key="1">
    <source>
        <dbReference type="ARBA" id="ARBA00001964"/>
    </source>
</evidence>
<dbReference type="PROSITE" id="PS00187">
    <property type="entry name" value="TPP_ENZYMES"/>
    <property type="match status" value="1"/>
</dbReference>
<comment type="similarity">
    <text evidence="3">Belongs to the TPP enzyme family.</text>
</comment>
<dbReference type="InterPro" id="IPR011766">
    <property type="entry name" value="TPP_enzyme_TPP-bd"/>
</dbReference>
<dbReference type="InterPro" id="IPR029035">
    <property type="entry name" value="DHS-like_NAD/FAD-binding_dom"/>
</dbReference>
<proteinExistence type="inferred from homology"/>
<dbReference type="InterPro" id="IPR020845">
    <property type="entry name" value="AMP-binding_CS"/>
</dbReference>
<feature type="domain" description="AMP-dependent synthetase/ligase" evidence="14">
    <location>
        <begin position="6"/>
        <end position="341"/>
    </location>
</feature>
<evidence type="ECO:0000256" key="12">
    <source>
        <dbReference type="SAM" id="MobiDB-lite"/>
    </source>
</evidence>
<dbReference type="Pfam" id="PF02775">
    <property type="entry name" value="TPP_enzyme_C"/>
    <property type="match status" value="1"/>
</dbReference>
<keyword evidence="4" id="KW-0436">Ligase</keyword>
<dbReference type="Gene3D" id="3.30.300.30">
    <property type="match status" value="1"/>
</dbReference>
<dbReference type="InterPro" id="IPR000399">
    <property type="entry name" value="TPP-bd_CS"/>
</dbReference>
<dbReference type="CDD" id="cd05926">
    <property type="entry name" value="FACL_fum10p_like"/>
    <property type="match status" value="1"/>
</dbReference>
<dbReference type="InterPro" id="IPR045310">
    <property type="entry name" value="Pcs60-like"/>
</dbReference>
<comment type="cofactor">
    <cofactor evidence="1">
        <name>thiamine diphosphate</name>
        <dbReference type="ChEBI" id="CHEBI:58937"/>
    </cofactor>
</comment>
<evidence type="ECO:0000259" key="13">
    <source>
        <dbReference type="Pfam" id="PF00205"/>
    </source>
</evidence>
<feature type="domain" description="Thiamine pyrophosphate enzyme N-terminal TPP-binding" evidence="16">
    <location>
        <begin position="519"/>
        <end position="632"/>
    </location>
</feature>
<keyword evidence="8" id="KW-0456">Lyase</keyword>
<comment type="similarity">
    <text evidence="2">Belongs to the ATP-dependent AMP-binding enzyme family.</text>
</comment>
<protein>
    <recommendedName>
        <fullName evidence="11">2-hydroxyacyl-CoA lyase</fullName>
        <ecNumber evidence="11">4.1.2.63</ecNumber>
    </recommendedName>
</protein>
<evidence type="ECO:0000256" key="8">
    <source>
        <dbReference type="ARBA" id="ARBA00023239"/>
    </source>
</evidence>
<evidence type="ECO:0000256" key="11">
    <source>
        <dbReference type="ARBA" id="ARBA00044518"/>
    </source>
</evidence>
<dbReference type="Gene3D" id="3.40.50.12780">
    <property type="entry name" value="N-terminal domain of ligase-like"/>
    <property type="match status" value="1"/>
</dbReference>
<evidence type="ECO:0000256" key="7">
    <source>
        <dbReference type="ARBA" id="ARBA00023052"/>
    </source>
</evidence>
<evidence type="ECO:0000256" key="4">
    <source>
        <dbReference type="ARBA" id="ARBA00022598"/>
    </source>
</evidence>
<dbReference type="SUPFAM" id="SSF56801">
    <property type="entry name" value="Acetyl-CoA synthetase-like"/>
    <property type="match status" value="1"/>
</dbReference>
<dbReference type="CDD" id="cd07035">
    <property type="entry name" value="TPP_PYR_POX_like"/>
    <property type="match status" value="1"/>
</dbReference>
<dbReference type="SUPFAM" id="SSF52467">
    <property type="entry name" value="DHS-like NAD/FAD-binding domain"/>
    <property type="match status" value="1"/>
</dbReference>
<dbReference type="EC" id="4.1.2.63" evidence="11"/>
<evidence type="ECO:0000256" key="3">
    <source>
        <dbReference type="ARBA" id="ARBA00007812"/>
    </source>
</evidence>
<dbReference type="InterPro" id="IPR000873">
    <property type="entry name" value="AMP-dep_synth/lig_dom"/>
</dbReference>
<feature type="domain" description="Thiamine pyrophosphate enzyme TPP-binding" evidence="15">
    <location>
        <begin position="925"/>
        <end position="1065"/>
    </location>
</feature>
<comment type="catalytic activity">
    <reaction evidence="9">
        <text>a 2-hydroxy-3-methyl fatty acyl-CoA = a 2-methyl-branched fatty aldehyde + formyl-CoA</text>
        <dbReference type="Rhea" id="RHEA:25375"/>
        <dbReference type="ChEBI" id="CHEBI:49188"/>
        <dbReference type="ChEBI" id="CHEBI:57376"/>
        <dbReference type="ChEBI" id="CHEBI:58783"/>
        <dbReference type="EC" id="4.1.2.63"/>
    </reaction>
    <physiologicalReaction direction="left-to-right" evidence="9">
        <dbReference type="Rhea" id="RHEA:25376"/>
    </physiologicalReaction>
</comment>
<reference evidence="18 19" key="1">
    <citation type="submission" date="2024-06" db="EMBL/GenBank/DDBJ databases">
        <authorList>
            <person name="Kraege A."/>
            <person name="Thomma B."/>
        </authorList>
    </citation>
    <scope>NUCLEOTIDE SEQUENCE [LARGE SCALE GENOMIC DNA]</scope>
</reference>
<evidence type="ECO:0000256" key="6">
    <source>
        <dbReference type="ARBA" id="ARBA00022842"/>
    </source>
</evidence>
<evidence type="ECO:0000259" key="15">
    <source>
        <dbReference type="Pfam" id="PF02775"/>
    </source>
</evidence>
<dbReference type="Proteomes" id="UP001497392">
    <property type="component" value="Unassembled WGS sequence"/>
</dbReference>